<reference evidence="2 3" key="1">
    <citation type="submission" date="2011-02" db="EMBL/GenBank/DDBJ databases">
        <title>The Genome Sequence of Sphaeroforma arctica JP610.</title>
        <authorList>
            <consortium name="The Broad Institute Genome Sequencing Platform"/>
            <person name="Russ C."/>
            <person name="Cuomo C."/>
            <person name="Young S.K."/>
            <person name="Zeng Q."/>
            <person name="Gargeya S."/>
            <person name="Alvarado L."/>
            <person name="Berlin A."/>
            <person name="Chapman S.B."/>
            <person name="Chen Z."/>
            <person name="Freedman E."/>
            <person name="Gellesch M."/>
            <person name="Goldberg J."/>
            <person name="Griggs A."/>
            <person name="Gujja S."/>
            <person name="Heilman E."/>
            <person name="Heiman D."/>
            <person name="Howarth C."/>
            <person name="Mehta T."/>
            <person name="Neiman D."/>
            <person name="Pearson M."/>
            <person name="Roberts A."/>
            <person name="Saif S."/>
            <person name="Shea T."/>
            <person name="Shenoy N."/>
            <person name="Sisk P."/>
            <person name="Stolte C."/>
            <person name="Sykes S."/>
            <person name="White J."/>
            <person name="Yandava C."/>
            <person name="Burger G."/>
            <person name="Gray M.W."/>
            <person name="Holland P.W.H."/>
            <person name="King N."/>
            <person name="Lang F.B.F."/>
            <person name="Roger A.J."/>
            <person name="Ruiz-Trillo I."/>
            <person name="Haas B."/>
            <person name="Nusbaum C."/>
            <person name="Birren B."/>
        </authorList>
    </citation>
    <scope>NUCLEOTIDE SEQUENCE [LARGE SCALE GENOMIC DNA]</scope>
    <source>
        <strain evidence="2 3">JP610</strain>
    </source>
</reference>
<feature type="compositionally biased region" description="Basic and acidic residues" evidence="1">
    <location>
        <begin position="61"/>
        <end position="70"/>
    </location>
</feature>
<feature type="compositionally biased region" description="Pro residues" evidence="1">
    <location>
        <begin position="48"/>
        <end position="60"/>
    </location>
</feature>
<keyword evidence="3" id="KW-1185">Reference proteome</keyword>
<evidence type="ECO:0000256" key="1">
    <source>
        <dbReference type="SAM" id="MobiDB-lite"/>
    </source>
</evidence>
<evidence type="ECO:0000313" key="2">
    <source>
        <dbReference type="EMBL" id="KNC82271.1"/>
    </source>
</evidence>
<proteinExistence type="predicted"/>
<evidence type="ECO:0000313" key="3">
    <source>
        <dbReference type="Proteomes" id="UP000054560"/>
    </source>
</evidence>
<accession>A0A0L0G0A9</accession>
<feature type="region of interest" description="Disordered" evidence="1">
    <location>
        <begin position="36"/>
        <end position="70"/>
    </location>
</feature>
<dbReference type="AlphaFoldDB" id="A0A0L0G0A9"/>
<dbReference type="EMBL" id="KQ241943">
    <property type="protein sequence ID" value="KNC82271.1"/>
    <property type="molecule type" value="Genomic_DNA"/>
</dbReference>
<gene>
    <name evidence="2" type="ORF">SARC_05443</name>
</gene>
<sequence length="70" mass="7758">MGVTQSSAKAAYISDKTRSQKAYTPEVFKHLQEANKNEHELALSKAYLPPPPPKSVPRPPNDPKKTDVDL</sequence>
<organism evidence="2 3">
    <name type="scientific">Sphaeroforma arctica JP610</name>
    <dbReference type="NCBI Taxonomy" id="667725"/>
    <lineage>
        <taxon>Eukaryota</taxon>
        <taxon>Ichthyosporea</taxon>
        <taxon>Ichthyophonida</taxon>
        <taxon>Sphaeroforma</taxon>
    </lineage>
</organism>
<name>A0A0L0G0A9_9EUKA</name>
<feature type="region of interest" description="Disordered" evidence="1">
    <location>
        <begin position="1"/>
        <end position="21"/>
    </location>
</feature>
<dbReference type="GeneID" id="25905947"/>
<dbReference type="RefSeq" id="XP_014156173.1">
    <property type="nucleotide sequence ID" value="XM_014300698.1"/>
</dbReference>
<protein>
    <submittedName>
        <fullName evidence="2">Uncharacterized protein</fullName>
    </submittedName>
</protein>
<dbReference type="Proteomes" id="UP000054560">
    <property type="component" value="Unassembled WGS sequence"/>
</dbReference>